<dbReference type="RefSeq" id="WP_245029697.1">
    <property type="nucleotide sequence ID" value="NZ_CP095075.1"/>
</dbReference>
<reference evidence="2" key="1">
    <citation type="submission" date="2022-04" db="EMBL/GenBank/DDBJ databases">
        <title>Halobacillus sp. isolated from saltern.</title>
        <authorList>
            <person name="Won M."/>
            <person name="Lee C.-M."/>
            <person name="Woen H.-Y."/>
            <person name="Kwon S.-W."/>
        </authorList>
    </citation>
    <scope>NUCLEOTIDE SEQUENCE</scope>
    <source>
        <strain evidence="2">SSHM10-5</strain>
    </source>
</reference>
<accession>A0ABY4H700</accession>
<evidence type="ECO:0000313" key="3">
    <source>
        <dbReference type="Proteomes" id="UP000830326"/>
    </source>
</evidence>
<dbReference type="EMBL" id="CP095075">
    <property type="protein sequence ID" value="UOR10552.1"/>
    <property type="molecule type" value="Genomic_DNA"/>
</dbReference>
<protein>
    <submittedName>
        <fullName evidence="2">Uncharacterized protein</fullName>
    </submittedName>
</protein>
<evidence type="ECO:0000256" key="1">
    <source>
        <dbReference type="ARBA" id="ARBA00009820"/>
    </source>
</evidence>
<comment type="similarity">
    <text evidence="1">Belongs to the TolB family.</text>
</comment>
<dbReference type="Pfam" id="PF07676">
    <property type="entry name" value="PD40"/>
    <property type="match status" value="2"/>
</dbReference>
<name>A0ABY4H700_9BACI</name>
<dbReference type="Gene3D" id="2.120.10.60">
    <property type="entry name" value="Tricorn protease N-terminal domain"/>
    <property type="match status" value="1"/>
</dbReference>
<dbReference type="Proteomes" id="UP000830326">
    <property type="component" value="Chromosome"/>
</dbReference>
<organism evidence="2 3">
    <name type="scientific">Halobacillus amylolyticus</name>
    <dbReference type="NCBI Taxonomy" id="2932259"/>
    <lineage>
        <taxon>Bacteria</taxon>
        <taxon>Bacillati</taxon>
        <taxon>Bacillota</taxon>
        <taxon>Bacilli</taxon>
        <taxon>Bacillales</taxon>
        <taxon>Bacillaceae</taxon>
        <taxon>Halobacillus</taxon>
    </lineage>
</organism>
<dbReference type="Gene3D" id="2.120.10.30">
    <property type="entry name" value="TolB, C-terminal domain"/>
    <property type="match status" value="1"/>
</dbReference>
<evidence type="ECO:0000313" key="2">
    <source>
        <dbReference type="EMBL" id="UOR10552.1"/>
    </source>
</evidence>
<dbReference type="InterPro" id="IPR011659">
    <property type="entry name" value="WD40"/>
</dbReference>
<sequence>MSLKKKNSIFIAVVTIVSVLLYWGGTFADGPSGYTGLGHAPALSPDDTTIAFSYFHNGEAALYTSPSSGGEAQLLHKPDQGYSYIRPSYSPGSSKLVFIKQWEEEERLRSQLMIYNEDEEKVRPLIGHEEFVTEAVFSPDGEHIYFLKAGVYKNYSDIAQKKPHDFDIFKMNIKSGEIEQITSSKAYTMSSLQVSSDGEQLLYSTFDGKDVIKMINLESKNTRTITPGPDYTSAAAQGPILSSPSLSPDGKTIAFSDVGSKSEHGTYQYELFMMNHKGEKVEQVTNFHEHVSQPIFFHHSSELLVTINRNFAGRNPDNEYWRMEQDGSHAEEILIEIPSKGS</sequence>
<keyword evidence="3" id="KW-1185">Reference proteome</keyword>
<dbReference type="PANTHER" id="PTHR36842">
    <property type="entry name" value="PROTEIN TOLB HOMOLOG"/>
    <property type="match status" value="1"/>
</dbReference>
<proteinExistence type="inferred from homology"/>
<dbReference type="PANTHER" id="PTHR36842:SF1">
    <property type="entry name" value="PROTEIN TOLB"/>
    <property type="match status" value="1"/>
</dbReference>
<dbReference type="SUPFAM" id="SSF82171">
    <property type="entry name" value="DPP6 N-terminal domain-like"/>
    <property type="match status" value="1"/>
</dbReference>
<gene>
    <name evidence="2" type="ORF">MUO15_12795</name>
</gene>
<dbReference type="InterPro" id="IPR011042">
    <property type="entry name" value="6-blade_b-propeller_TolB-like"/>
</dbReference>